<proteinExistence type="predicted"/>
<comment type="caution">
    <text evidence="2">The sequence shown here is derived from an EMBL/GenBank/DDBJ whole genome shotgun (WGS) entry which is preliminary data.</text>
</comment>
<dbReference type="Pfam" id="PF13279">
    <property type="entry name" value="4HBT_2"/>
    <property type="match status" value="1"/>
</dbReference>
<dbReference type="GO" id="GO:0016787">
    <property type="term" value="F:hydrolase activity"/>
    <property type="evidence" value="ECO:0007669"/>
    <property type="project" value="UniProtKB-KW"/>
</dbReference>
<dbReference type="Gene3D" id="3.10.129.10">
    <property type="entry name" value="Hotdog Thioesterase"/>
    <property type="match status" value="1"/>
</dbReference>
<sequence>MIEWDLPTPHILSWMVEPEAIDELGHANNAAYIRWLEQVAWSHTEALGLGLDVYRQLNRCFVARRTEVEYLAPAFEGERLQLGTWIVENDRRISMVRQYQVVREQDGVTLLRGNTRWVCVAMDSGKPRRMPHEFIDGYPLTQKES</sequence>
<dbReference type="EMBL" id="JBGCUO010000001">
    <property type="protein sequence ID" value="MEY1661453.1"/>
    <property type="molecule type" value="Genomic_DNA"/>
</dbReference>
<keyword evidence="1 2" id="KW-0378">Hydrolase</keyword>
<protein>
    <submittedName>
        <fullName evidence="2">Acyl-CoA thioesterase</fullName>
        <ecNumber evidence="2">3.1.2.-</ecNumber>
    </submittedName>
</protein>
<organism evidence="2 3">
    <name type="scientific">Isoalcanivorax beigongshangi</name>
    <dbReference type="NCBI Taxonomy" id="3238810"/>
    <lineage>
        <taxon>Bacteria</taxon>
        <taxon>Pseudomonadati</taxon>
        <taxon>Pseudomonadota</taxon>
        <taxon>Gammaproteobacteria</taxon>
        <taxon>Oceanospirillales</taxon>
        <taxon>Alcanivoracaceae</taxon>
        <taxon>Isoalcanivorax</taxon>
    </lineage>
</organism>
<dbReference type="InterPro" id="IPR050563">
    <property type="entry name" value="4-hydroxybenzoyl-CoA_TE"/>
</dbReference>
<name>A0ABV4AHZ7_9GAMM</name>
<dbReference type="PANTHER" id="PTHR31793:SF37">
    <property type="entry name" value="ACYL-COA THIOESTER HYDROLASE YBGC"/>
    <property type="match status" value="1"/>
</dbReference>
<dbReference type="CDD" id="cd00586">
    <property type="entry name" value="4HBT"/>
    <property type="match status" value="1"/>
</dbReference>
<dbReference type="RefSeq" id="WP_369454710.1">
    <property type="nucleotide sequence ID" value="NZ_JBGCUO010000001.1"/>
</dbReference>
<evidence type="ECO:0000313" key="2">
    <source>
        <dbReference type="EMBL" id="MEY1661453.1"/>
    </source>
</evidence>
<evidence type="ECO:0000313" key="3">
    <source>
        <dbReference type="Proteomes" id="UP001562065"/>
    </source>
</evidence>
<dbReference type="EC" id="3.1.2.-" evidence="2"/>
<dbReference type="PANTHER" id="PTHR31793">
    <property type="entry name" value="4-HYDROXYBENZOYL-COA THIOESTERASE FAMILY MEMBER"/>
    <property type="match status" value="1"/>
</dbReference>
<dbReference type="SUPFAM" id="SSF54637">
    <property type="entry name" value="Thioesterase/thiol ester dehydrase-isomerase"/>
    <property type="match status" value="1"/>
</dbReference>
<keyword evidence="3" id="KW-1185">Reference proteome</keyword>
<accession>A0ABV4AHZ7</accession>
<evidence type="ECO:0000256" key="1">
    <source>
        <dbReference type="ARBA" id="ARBA00022801"/>
    </source>
</evidence>
<reference evidence="2 3" key="1">
    <citation type="submission" date="2024-07" db="EMBL/GenBank/DDBJ databases">
        <authorList>
            <person name="Ren Q."/>
        </authorList>
    </citation>
    <scope>NUCLEOTIDE SEQUENCE [LARGE SCALE GENOMIC DNA]</scope>
    <source>
        <strain evidence="2 3">REN37</strain>
    </source>
</reference>
<dbReference type="InterPro" id="IPR029069">
    <property type="entry name" value="HotDog_dom_sf"/>
</dbReference>
<dbReference type="Proteomes" id="UP001562065">
    <property type="component" value="Unassembled WGS sequence"/>
</dbReference>
<gene>
    <name evidence="2" type="ORF">AB5I84_04740</name>
</gene>